<comment type="function">
    <text evidence="4">Converts 2-succinyl-6-hydroxy-2,4-cyclohexadiene-1-carboxylate (SHCHC) to 2-succinylbenzoate (OSB).</text>
</comment>
<gene>
    <name evidence="4" type="primary">menC</name>
    <name evidence="6" type="ORF">ACFSYH_12090</name>
</gene>
<dbReference type="NCBIfam" id="NF002782">
    <property type="entry name" value="PRK02901.1"/>
    <property type="match status" value="1"/>
</dbReference>
<accession>A0ABW5XK91</accession>
<dbReference type="SFLD" id="SFLDG00180">
    <property type="entry name" value="muconate_cycloisomerase"/>
    <property type="match status" value="1"/>
</dbReference>
<comment type="catalytic activity">
    <reaction evidence="4">
        <text>(1R,6R)-6-hydroxy-2-succinyl-cyclohexa-2,4-diene-1-carboxylate = 2-succinylbenzoate + H2O</text>
        <dbReference type="Rhea" id="RHEA:10196"/>
        <dbReference type="ChEBI" id="CHEBI:15377"/>
        <dbReference type="ChEBI" id="CHEBI:18325"/>
        <dbReference type="ChEBI" id="CHEBI:58689"/>
        <dbReference type="EC" id="4.2.1.113"/>
    </reaction>
</comment>
<dbReference type="HAMAP" id="MF_00470">
    <property type="entry name" value="MenC_1"/>
    <property type="match status" value="1"/>
</dbReference>
<dbReference type="CDD" id="cd03320">
    <property type="entry name" value="OSBS"/>
    <property type="match status" value="1"/>
</dbReference>
<dbReference type="SFLD" id="SFLDF00009">
    <property type="entry name" value="o-succinylbenzoate_synthase"/>
    <property type="match status" value="1"/>
</dbReference>
<feature type="binding site" evidence="4">
    <location>
        <position position="155"/>
    </location>
    <ligand>
        <name>Mg(2+)</name>
        <dbReference type="ChEBI" id="CHEBI:18420"/>
    </ligand>
</feature>
<comment type="cofactor">
    <cofactor evidence="4">
        <name>a divalent metal cation</name>
        <dbReference type="ChEBI" id="CHEBI:60240"/>
    </cofactor>
</comment>
<organism evidence="6 7">
    <name type="scientific">Populibacterium corticicola</name>
    <dbReference type="NCBI Taxonomy" id="1812826"/>
    <lineage>
        <taxon>Bacteria</taxon>
        <taxon>Bacillati</taxon>
        <taxon>Actinomycetota</taxon>
        <taxon>Actinomycetes</taxon>
        <taxon>Micrococcales</taxon>
        <taxon>Jonesiaceae</taxon>
        <taxon>Populibacterium</taxon>
    </lineage>
</organism>
<dbReference type="RefSeq" id="WP_377467249.1">
    <property type="nucleotide sequence ID" value="NZ_JBHUOP010000005.1"/>
</dbReference>
<dbReference type="Pfam" id="PF18374">
    <property type="entry name" value="Enolase_like_N"/>
    <property type="match status" value="1"/>
</dbReference>
<feature type="active site" description="Proton donor" evidence="4">
    <location>
        <position position="96"/>
    </location>
</feature>
<keyword evidence="3 4" id="KW-0456">Lyase</keyword>
<comment type="similarity">
    <text evidence="4">Belongs to the mandelate racemase/muconate lactonizing enzyme family. MenC type 1 subfamily.</text>
</comment>
<feature type="active site" description="Proton acceptor" evidence="4">
    <location>
        <position position="202"/>
    </location>
</feature>
<dbReference type="EC" id="4.2.1.113" evidence="4"/>
<feature type="binding site" evidence="4">
    <location>
        <position position="178"/>
    </location>
    <ligand>
        <name>Mg(2+)</name>
        <dbReference type="ChEBI" id="CHEBI:18420"/>
    </ligand>
</feature>
<dbReference type="PANTHER" id="PTHR48073">
    <property type="entry name" value="O-SUCCINYLBENZOATE SYNTHASE-RELATED"/>
    <property type="match status" value="1"/>
</dbReference>
<reference evidence="7" key="1">
    <citation type="journal article" date="2019" name="Int. J. Syst. Evol. Microbiol.">
        <title>The Global Catalogue of Microorganisms (GCM) 10K type strain sequencing project: providing services to taxonomists for standard genome sequencing and annotation.</title>
        <authorList>
            <consortium name="The Broad Institute Genomics Platform"/>
            <consortium name="The Broad Institute Genome Sequencing Center for Infectious Disease"/>
            <person name="Wu L."/>
            <person name="Ma J."/>
        </authorList>
    </citation>
    <scope>NUCLEOTIDE SEQUENCE [LARGE SCALE GENOMIC DNA]</scope>
    <source>
        <strain evidence="7">KCTC 33576</strain>
    </source>
</reference>
<name>A0ABW5XK91_9MICO</name>
<evidence type="ECO:0000313" key="6">
    <source>
        <dbReference type="EMBL" id="MFD2841303.1"/>
    </source>
</evidence>
<protein>
    <recommendedName>
        <fullName evidence="4">o-succinylbenzoate synthase</fullName>
        <shortName evidence="4">OSB synthase</shortName>
        <shortName evidence="4">OSBS</shortName>
        <ecNumber evidence="4">4.2.1.113</ecNumber>
    </recommendedName>
    <alternativeName>
        <fullName evidence="4">4-(2'-carboxyphenyl)-4-oxybutyric acid synthase</fullName>
    </alternativeName>
    <alternativeName>
        <fullName evidence="4">o-succinylbenzoic acid synthase</fullName>
    </alternativeName>
</protein>
<evidence type="ECO:0000313" key="7">
    <source>
        <dbReference type="Proteomes" id="UP001597391"/>
    </source>
</evidence>
<dbReference type="SFLD" id="SFLDS00001">
    <property type="entry name" value="Enolase"/>
    <property type="match status" value="1"/>
</dbReference>
<keyword evidence="2 4" id="KW-0460">Magnesium</keyword>
<keyword evidence="7" id="KW-1185">Reference proteome</keyword>
<evidence type="ECO:0000259" key="5">
    <source>
        <dbReference type="SMART" id="SM00922"/>
    </source>
</evidence>
<sequence length="319" mass="33923">MHVYSAALKLRFRGLTVRQGVLFEGPAGWAEFAPFVEYGDDEAANWLRAAHEAAFLGFPQPVRTHVPVNVTIPATDAERAFDLVRASNGCTTAKVKVAEKGQTLSDEVARLEAVRAALGPSGKIRVDANGGWDLETARARLAVLDRAAGGLEYAEQPCAQVEELAQLRRTVNVLIAADESIRRAEDPLRVAELEAADVMVVKVAPLGGVRRCLELVEQIGLPVVVSSALDSSVGLSAGLALAAALPELPFACGLATSQLFVSDVTPEPLLPVDGQIAVRPVVPEPGRLAALAAPEADAQWWRERTRRVAARAGIELPVV</sequence>
<dbReference type="Proteomes" id="UP001597391">
    <property type="component" value="Unassembled WGS sequence"/>
</dbReference>
<dbReference type="InterPro" id="IPR010196">
    <property type="entry name" value="OSB_synthase_MenC1"/>
</dbReference>
<evidence type="ECO:0000256" key="3">
    <source>
        <dbReference type="ARBA" id="ARBA00023239"/>
    </source>
</evidence>
<evidence type="ECO:0000256" key="1">
    <source>
        <dbReference type="ARBA" id="ARBA00022723"/>
    </source>
</evidence>
<dbReference type="SUPFAM" id="SSF51604">
    <property type="entry name" value="Enolase C-terminal domain-like"/>
    <property type="match status" value="1"/>
</dbReference>
<keyword evidence="1 4" id="KW-0479">Metal-binding</keyword>
<comment type="pathway">
    <text evidence="4">Quinol/quinone metabolism; 1,4-dihydroxy-2-naphthoate biosynthesis; 1,4-dihydroxy-2-naphthoate from chorismate: step 4/7.</text>
</comment>
<dbReference type="Gene3D" id="3.20.20.120">
    <property type="entry name" value="Enolase-like C-terminal domain"/>
    <property type="match status" value="1"/>
</dbReference>
<dbReference type="GO" id="GO:0043748">
    <property type="term" value="F:O-succinylbenzoate synthase activity"/>
    <property type="evidence" value="ECO:0007669"/>
    <property type="project" value="UniProtKB-EC"/>
</dbReference>
<evidence type="ECO:0000256" key="4">
    <source>
        <dbReference type="HAMAP-Rule" id="MF_00470"/>
    </source>
</evidence>
<feature type="binding site" evidence="4">
    <location>
        <position position="127"/>
    </location>
    <ligand>
        <name>Mg(2+)</name>
        <dbReference type="ChEBI" id="CHEBI:18420"/>
    </ligand>
</feature>
<proteinExistence type="inferred from homology"/>
<dbReference type="PANTHER" id="PTHR48073:SF2">
    <property type="entry name" value="O-SUCCINYLBENZOATE SYNTHASE"/>
    <property type="match status" value="1"/>
</dbReference>
<evidence type="ECO:0000256" key="2">
    <source>
        <dbReference type="ARBA" id="ARBA00022842"/>
    </source>
</evidence>
<comment type="caution">
    <text evidence="6">The sequence shown here is derived from an EMBL/GenBank/DDBJ whole genome shotgun (WGS) entry which is preliminary data.</text>
</comment>
<dbReference type="EMBL" id="JBHUOP010000005">
    <property type="protein sequence ID" value="MFD2841303.1"/>
    <property type="molecule type" value="Genomic_DNA"/>
</dbReference>
<dbReference type="InterPro" id="IPR029065">
    <property type="entry name" value="Enolase_C-like"/>
</dbReference>
<dbReference type="InterPro" id="IPR013342">
    <property type="entry name" value="Mandelate_racemase_C"/>
</dbReference>
<keyword evidence="4" id="KW-0474">Menaquinone biosynthesis</keyword>
<comment type="pathway">
    <text evidence="4">Quinol/quinone metabolism; menaquinone biosynthesis.</text>
</comment>
<dbReference type="InterPro" id="IPR036849">
    <property type="entry name" value="Enolase-like_C_sf"/>
</dbReference>
<dbReference type="Pfam" id="PF13378">
    <property type="entry name" value="MR_MLE_C"/>
    <property type="match status" value="1"/>
</dbReference>
<dbReference type="SMART" id="SM00922">
    <property type="entry name" value="MR_MLE"/>
    <property type="match status" value="1"/>
</dbReference>
<feature type="domain" description="Mandelate racemase/muconate lactonizing enzyme C-terminal" evidence="5">
    <location>
        <begin position="74"/>
        <end position="174"/>
    </location>
</feature>